<dbReference type="EMBL" id="GGEC01001407">
    <property type="protein sequence ID" value="MBW81890.1"/>
    <property type="molecule type" value="Transcribed_RNA"/>
</dbReference>
<name>A0A2P2IKW6_RHIMU</name>
<accession>A0A2P2IKW6</accession>
<reference evidence="1" key="1">
    <citation type="submission" date="2018-02" db="EMBL/GenBank/DDBJ databases">
        <title>Rhizophora mucronata_Transcriptome.</title>
        <authorList>
            <person name="Meera S.P."/>
            <person name="Sreeshan A."/>
            <person name="Augustine A."/>
        </authorList>
    </citation>
    <scope>NUCLEOTIDE SEQUENCE</scope>
    <source>
        <tissue evidence="1">Leaf</tissue>
    </source>
</reference>
<organism evidence="1">
    <name type="scientific">Rhizophora mucronata</name>
    <name type="common">Asiatic mangrove</name>
    <dbReference type="NCBI Taxonomy" id="61149"/>
    <lineage>
        <taxon>Eukaryota</taxon>
        <taxon>Viridiplantae</taxon>
        <taxon>Streptophyta</taxon>
        <taxon>Embryophyta</taxon>
        <taxon>Tracheophyta</taxon>
        <taxon>Spermatophyta</taxon>
        <taxon>Magnoliopsida</taxon>
        <taxon>eudicotyledons</taxon>
        <taxon>Gunneridae</taxon>
        <taxon>Pentapetalae</taxon>
        <taxon>rosids</taxon>
        <taxon>fabids</taxon>
        <taxon>Malpighiales</taxon>
        <taxon>Rhizophoraceae</taxon>
        <taxon>Rhizophora</taxon>
    </lineage>
</organism>
<evidence type="ECO:0000313" key="1">
    <source>
        <dbReference type="EMBL" id="MBW81890.1"/>
    </source>
</evidence>
<protein>
    <submittedName>
        <fullName evidence="1">Uncharacterized protein</fullName>
    </submittedName>
</protein>
<sequence>MPLSLCFLCMLIWVRVKIMPDLRVTFTELDAKRQQILICQCAFSKRFFCFFLTLHLLLGCL</sequence>
<proteinExistence type="predicted"/>
<dbReference type="AlphaFoldDB" id="A0A2P2IKW6"/>